<dbReference type="InterPro" id="IPR039556">
    <property type="entry name" value="ICL/PEPM"/>
</dbReference>
<dbReference type="Pfam" id="PF13714">
    <property type="entry name" value="PEP_mutase"/>
    <property type="match status" value="1"/>
</dbReference>
<keyword evidence="1" id="KW-0456">Lyase</keyword>
<dbReference type="PANTHER" id="PTHR42905:SF16">
    <property type="entry name" value="CARBOXYPHOSPHONOENOLPYRUVATE PHOSPHONOMUTASE-LIKE PROTEIN (AFU_ORTHOLOGUE AFUA_5G07230)"/>
    <property type="match status" value="1"/>
</dbReference>
<keyword evidence="2" id="KW-1185">Reference proteome</keyword>
<dbReference type="OrthoDB" id="9785398at2"/>
<protein>
    <submittedName>
        <fullName evidence="1">Isocitrate lyase/phosphoenolpyruvate mutase family protein</fullName>
    </submittedName>
</protein>
<dbReference type="EMBL" id="CP042239">
    <property type="protein sequence ID" value="QDX26381.1"/>
    <property type="molecule type" value="Genomic_DNA"/>
</dbReference>
<dbReference type="GO" id="GO:0016829">
    <property type="term" value="F:lyase activity"/>
    <property type="evidence" value="ECO:0007669"/>
    <property type="project" value="UniProtKB-KW"/>
</dbReference>
<name>A0A518RG12_9SPHN</name>
<proteinExistence type="predicted"/>
<dbReference type="InterPro" id="IPR015813">
    <property type="entry name" value="Pyrv/PenolPyrv_kinase-like_dom"/>
</dbReference>
<dbReference type="CDD" id="cd00377">
    <property type="entry name" value="ICL_PEPM"/>
    <property type="match status" value="1"/>
</dbReference>
<keyword evidence="1" id="KW-0670">Pyruvate</keyword>
<sequence>MTNRFEEFAALHVPGKPLILVNIWDAGSARAVAAAGARAIATGSASVAAAHGVSDAEGLAIDLALANAARIVAAVDLPVTIDFEGGYAVDPDAVGANVARLAATGAIGCNFEDQVIGGAGIHDPAFQAQRIAAIRAATGPDFFINARTDIFLQAGPDMHDVAQADAAIDRAHAYAAAGASGFFVPGLADLDLLERICDASPLPVNFMAFPGAPDAAAVAQAGIARISHGPFPFRAAMQALEASARGLL</sequence>
<dbReference type="SUPFAM" id="SSF51621">
    <property type="entry name" value="Phosphoenolpyruvate/pyruvate domain"/>
    <property type="match status" value="1"/>
</dbReference>
<gene>
    <name evidence="1" type="ORF">FPZ54_10340</name>
</gene>
<evidence type="ECO:0000313" key="1">
    <source>
        <dbReference type="EMBL" id="QDX26381.1"/>
    </source>
</evidence>
<dbReference type="InterPro" id="IPR040442">
    <property type="entry name" value="Pyrv_kinase-like_dom_sf"/>
</dbReference>
<evidence type="ECO:0000313" key="2">
    <source>
        <dbReference type="Proteomes" id="UP000318055"/>
    </source>
</evidence>
<organism evidence="1 2">
    <name type="scientific">Sphingomonas suaedae</name>
    <dbReference type="NCBI Taxonomy" id="2599297"/>
    <lineage>
        <taxon>Bacteria</taxon>
        <taxon>Pseudomonadati</taxon>
        <taxon>Pseudomonadota</taxon>
        <taxon>Alphaproteobacteria</taxon>
        <taxon>Sphingomonadales</taxon>
        <taxon>Sphingomonadaceae</taxon>
        <taxon>Sphingomonas</taxon>
    </lineage>
</organism>
<dbReference type="Gene3D" id="3.20.20.60">
    <property type="entry name" value="Phosphoenolpyruvate-binding domains"/>
    <property type="match status" value="1"/>
</dbReference>
<dbReference type="PANTHER" id="PTHR42905">
    <property type="entry name" value="PHOSPHOENOLPYRUVATE CARBOXYLASE"/>
    <property type="match status" value="1"/>
</dbReference>
<reference evidence="1 2" key="1">
    <citation type="submission" date="2019-07" db="EMBL/GenBank/DDBJ databases">
        <title>Sphingomonas alkalisoli sp. nov., isolated from rhizosphere soil of Suaedae salsa.</title>
        <authorList>
            <person name="Zhang H."/>
            <person name="Xu L."/>
            <person name="Zhang J.-X."/>
            <person name="Sun J.-Q."/>
        </authorList>
    </citation>
    <scope>NUCLEOTIDE SEQUENCE [LARGE SCALE GENOMIC DNA]</scope>
    <source>
        <strain evidence="1 2">XS-10</strain>
    </source>
</reference>
<dbReference type="Proteomes" id="UP000318055">
    <property type="component" value="Chromosome"/>
</dbReference>
<dbReference type="AlphaFoldDB" id="A0A518RG12"/>
<accession>A0A518RG12</accession>
<dbReference type="KEGG" id="ssua:FPZ54_10340"/>
<dbReference type="RefSeq" id="WP_145846969.1">
    <property type="nucleotide sequence ID" value="NZ_CP042239.1"/>
</dbReference>